<gene>
    <name evidence="1" type="ORF">IV500_05555</name>
</gene>
<evidence type="ECO:0000313" key="1">
    <source>
        <dbReference type="EMBL" id="MBG0738887.1"/>
    </source>
</evidence>
<protein>
    <recommendedName>
        <fullName evidence="3">Antitoxin Xre/MbcA/ParS-like toxin-binding domain-containing protein</fullName>
    </recommendedName>
</protein>
<comment type="caution">
    <text evidence="1">The sequence shown here is derived from an EMBL/GenBank/DDBJ whole genome shotgun (WGS) entry which is preliminary data.</text>
</comment>
<name>A0A931CKZ7_9MICC</name>
<sequence length="156" mass="16655">MSFRNGVGLAPKDLTQGIKRRYIQRNLSTRVLGGTAAISFGGLKKNAPGYSPSAVTKRLVSALGNNTVAALLGVSKDRPNRWASGQDAPNEENRALLADLDALVGHLHSAFTPAQAILWLEGHNAYLDARPVDVYRLEGAGPVIEAIRAHEQGTFA</sequence>
<dbReference type="AlphaFoldDB" id="A0A931CKZ7"/>
<reference evidence="1 2" key="1">
    <citation type="submission" date="2020-11" db="EMBL/GenBank/DDBJ databases">
        <title>Arthrobacter antarcticus sp. nov., isolated from Antarctic Soil.</title>
        <authorList>
            <person name="Li J."/>
        </authorList>
    </citation>
    <scope>NUCLEOTIDE SEQUENCE [LARGE SCALE GENOMIC DNA]</scope>
    <source>
        <strain evidence="1 2">Z1-20</strain>
    </source>
</reference>
<dbReference type="RefSeq" id="WP_196395842.1">
    <property type="nucleotide sequence ID" value="NZ_JADNYM010000006.1"/>
</dbReference>
<evidence type="ECO:0000313" key="2">
    <source>
        <dbReference type="Proteomes" id="UP000655366"/>
    </source>
</evidence>
<keyword evidence="2" id="KW-1185">Reference proteome</keyword>
<accession>A0A931CKZ7</accession>
<dbReference type="Proteomes" id="UP000655366">
    <property type="component" value="Unassembled WGS sequence"/>
</dbReference>
<dbReference type="EMBL" id="JADNYM010000006">
    <property type="protein sequence ID" value="MBG0738887.1"/>
    <property type="molecule type" value="Genomic_DNA"/>
</dbReference>
<organism evidence="1 2">
    <name type="scientific">Arthrobacter terrae</name>
    <dbReference type="NCBI Taxonomy" id="2935737"/>
    <lineage>
        <taxon>Bacteria</taxon>
        <taxon>Bacillati</taxon>
        <taxon>Actinomycetota</taxon>
        <taxon>Actinomycetes</taxon>
        <taxon>Micrococcales</taxon>
        <taxon>Micrococcaceae</taxon>
        <taxon>Arthrobacter</taxon>
    </lineage>
</organism>
<evidence type="ECO:0008006" key="3">
    <source>
        <dbReference type="Google" id="ProtNLM"/>
    </source>
</evidence>
<proteinExistence type="predicted"/>